<dbReference type="RefSeq" id="WP_146402137.1">
    <property type="nucleotide sequence ID" value="NZ_SJPJ01000001.1"/>
</dbReference>
<keyword evidence="2" id="KW-1185">Reference proteome</keyword>
<proteinExistence type="predicted"/>
<gene>
    <name evidence="1" type="ORF">CA13_58960</name>
</gene>
<evidence type="ECO:0000313" key="2">
    <source>
        <dbReference type="Proteomes" id="UP000315010"/>
    </source>
</evidence>
<evidence type="ECO:0008006" key="3">
    <source>
        <dbReference type="Google" id="ProtNLM"/>
    </source>
</evidence>
<sequence>MLTNVTKLLARWPRVWTSVAAIFFAVNISVAAGTRASTVQRAVSLAPDDGGMVAILLYGSDWNQTSEFYKSQVFDEPKVLSSLSRGAVLTNVDCKESPTPRDKVARESVNAFPDISIRTYPSIMILDGVGRAVIVLQPIQQLTDPSELGKLLEQWHQKLIARDVILAKARTASGFDQARQIGEAIRVLGVGLGPHVKDIRKHSFHEALTLMKAADPNDDTGWVFATEFPLDKVTALTNKVRETSGLEAAEAELDQRLQNQYLLPEQRQELQRQRFLLYKADDQPMEKQTEILELVSSEAPDTIIGRGAKHWAQYLREHSAKE</sequence>
<dbReference type="AlphaFoldDB" id="A0A5C5ZB91"/>
<evidence type="ECO:0000313" key="1">
    <source>
        <dbReference type="EMBL" id="TWT84418.1"/>
    </source>
</evidence>
<comment type="caution">
    <text evidence="1">The sequence shown here is derived from an EMBL/GenBank/DDBJ whole genome shotgun (WGS) entry which is preliminary data.</text>
</comment>
<reference evidence="1 2" key="1">
    <citation type="submission" date="2019-02" db="EMBL/GenBank/DDBJ databases">
        <title>Deep-cultivation of Planctomycetes and their phenomic and genomic characterization uncovers novel biology.</title>
        <authorList>
            <person name="Wiegand S."/>
            <person name="Jogler M."/>
            <person name="Boedeker C."/>
            <person name="Pinto D."/>
            <person name="Vollmers J."/>
            <person name="Rivas-Marin E."/>
            <person name="Kohn T."/>
            <person name="Peeters S.H."/>
            <person name="Heuer A."/>
            <person name="Rast P."/>
            <person name="Oberbeckmann S."/>
            <person name="Bunk B."/>
            <person name="Jeske O."/>
            <person name="Meyerdierks A."/>
            <person name="Storesund J.E."/>
            <person name="Kallscheuer N."/>
            <person name="Luecker S."/>
            <person name="Lage O.M."/>
            <person name="Pohl T."/>
            <person name="Merkel B.J."/>
            <person name="Hornburger P."/>
            <person name="Mueller R.-W."/>
            <person name="Bruemmer F."/>
            <person name="Labrenz M."/>
            <person name="Spormann A.M."/>
            <person name="Op Den Camp H."/>
            <person name="Overmann J."/>
            <person name="Amann R."/>
            <person name="Jetten M.S.M."/>
            <person name="Mascher T."/>
            <person name="Medema M.H."/>
            <person name="Devos D.P."/>
            <person name="Kaster A.-K."/>
            <person name="Ovreas L."/>
            <person name="Rohde M."/>
            <person name="Galperin M.Y."/>
            <person name="Jogler C."/>
        </authorList>
    </citation>
    <scope>NUCLEOTIDE SEQUENCE [LARGE SCALE GENOMIC DNA]</scope>
    <source>
        <strain evidence="1 2">CA13</strain>
    </source>
</reference>
<name>A0A5C5ZB91_9BACT</name>
<accession>A0A5C5ZB91</accession>
<dbReference type="Proteomes" id="UP000315010">
    <property type="component" value="Unassembled WGS sequence"/>
</dbReference>
<dbReference type="EMBL" id="SJPJ01000001">
    <property type="protein sequence ID" value="TWT84418.1"/>
    <property type="molecule type" value="Genomic_DNA"/>
</dbReference>
<protein>
    <recommendedName>
        <fullName evidence="3">Thioredoxin-like fold domain-containing protein</fullName>
    </recommendedName>
</protein>
<organism evidence="1 2">
    <name type="scientific">Novipirellula herctigrandis</name>
    <dbReference type="NCBI Taxonomy" id="2527986"/>
    <lineage>
        <taxon>Bacteria</taxon>
        <taxon>Pseudomonadati</taxon>
        <taxon>Planctomycetota</taxon>
        <taxon>Planctomycetia</taxon>
        <taxon>Pirellulales</taxon>
        <taxon>Pirellulaceae</taxon>
        <taxon>Novipirellula</taxon>
    </lineage>
</organism>